<name>Q11H31_CHESB</name>
<dbReference type="EMBL" id="CP000390">
    <property type="protein sequence ID" value="ABG63294.1"/>
    <property type="molecule type" value="Genomic_DNA"/>
</dbReference>
<keyword evidence="1" id="KW-0472">Membrane</keyword>
<organism evidence="2">
    <name type="scientific">Chelativorans sp. (strain BNC1)</name>
    <dbReference type="NCBI Taxonomy" id="266779"/>
    <lineage>
        <taxon>Bacteria</taxon>
        <taxon>Pseudomonadati</taxon>
        <taxon>Pseudomonadota</taxon>
        <taxon>Alphaproteobacteria</taxon>
        <taxon>Hyphomicrobiales</taxon>
        <taxon>Phyllobacteriaceae</taxon>
        <taxon>Chelativorans</taxon>
    </lineage>
</organism>
<dbReference type="AlphaFoldDB" id="Q11H31"/>
<protein>
    <submittedName>
        <fullName evidence="2">Uncharacterized protein</fullName>
    </submittedName>
</protein>
<keyword evidence="1" id="KW-0812">Transmembrane</keyword>
<evidence type="ECO:0000313" key="2">
    <source>
        <dbReference type="EMBL" id="ABG63294.1"/>
    </source>
</evidence>
<accession>Q11H31</accession>
<keyword evidence="1" id="KW-1133">Transmembrane helix</keyword>
<dbReference type="HOGENOM" id="CLU_2521562_0_0_5"/>
<feature type="transmembrane region" description="Helical" evidence="1">
    <location>
        <begin position="51"/>
        <end position="77"/>
    </location>
</feature>
<dbReference type="KEGG" id="mes:Meso_1901"/>
<evidence type="ECO:0000256" key="1">
    <source>
        <dbReference type="SAM" id="Phobius"/>
    </source>
</evidence>
<reference evidence="2" key="1">
    <citation type="submission" date="2006-06" db="EMBL/GenBank/DDBJ databases">
        <title>Complete sequence of chromosome of Chelativorans sp. BNC1.</title>
        <authorList>
            <consortium name="US DOE Joint Genome Institute"/>
            <person name="Copeland A."/>
            <person name="Lucas S."/>
            <person name="Lapidus A."/>
            <person name="Barry K."/>
            <person name="Detter J.C."/>
            <person name="Glavina del Rio T."/>
            <person name="Hammon N."/>
            <person name="Israni S."/>
            <person name="Dalin E."/>
            <person name="Tice H."/>
            <person name="Pitluck S."/>
            <person name="Chertkov O."/>
            <person name="Brettin T."/>
            <person name="Bruce D."/>
            <person name="Han C."/>
            <person name="Tapia R."/>
            <person name="Gilna P."/>
            <person name="Schmutz J."/>
            <person name="Larimer F."/>
            <person name="Land M."/>
            <person name="Hauser L."/>
            <person name="Kyrpides N."/>
            <person name="Mikhailova N."/>
            <person name="Richardson P."/>
        </authorList>
    </citation>
    <scope>NUCLEOTIDE SEQUENCE</scope>
    <source>
        <strain evidence="2">BNC1</strain>
    </source>
</reference>
<gene>
    <name evidence="2" type="ordered locus">Meso_1901</name>
</gene>
<proteinExistence type="predicted"/>
<sequence length="84" mass="9019" precursor="true">MSTLTMVALVAALWTAGAWMFIGGAIRNASMHGTPHADSQNALAALRQLDLAALVALVLLVVIWPAVFARAFFLMLLDKVRGNR</sequence>